<evidence type="ECO:0000313" key="1">
    <source>
        <dbReference type="EMBL" id="QLL77613.1"/>
    </source>
</evidence>
<gene>
    <name evidence="1" type="ORF">GTO87_02765</name>
</gene>
<name>A0A7H9EIS4_9LACO</name>
<accession>A0A7H9EIS4</accession>
<dbReference type="Proteomes" id="UP000510886">
    <property type="component" value="Chromosome"/>
</dbReference>
<dbReference type="RefSeq" id="WP_180849431.1">
    <property type="nucleotide sequence ID" value="NZ_CP047418.1"/>
</dbReference>
<evidence type="ECO:0000313" key="2">
    <source>
        <dbReference type="Proteomes" id="UP000510886"/>
    </source>
</evidence>
<dbReference type="KEGG" id="lsw:GTO87_02765"/>
<organism evidence="1 2">
    <name type="scientific">Ligilactobacillus saerimneri</name>
    <dbReference type="NCBI Taxonomy" id="228229"/>
    <lineage>
        <taxon>Bacteria</taxon>
        <taxon>Bacillati</taxon>
        <taxon>Bacillota</taxon>
        <taxon>Bacilli</taxon>
        <taxon>Lactobacillales</taxon>
        <taxon>Lactobacillaceae</taxon>
        <taxon>Ligilactobacillus</taxon>
    </lineage>
</organism>
<dbReference type="AlphaFoldDB" id="A0A7H9EIS4"/>
<protein>
    <submittedName>
        <fullName evidence="1">Uncharacterized protein</fullName>
    </submittedName>
</protein>
<proteinExistence type="predicted"/>
<reference evidence="1 2" key="1">
    <citation type="submission" date="2020-01" db="EMBL/GenBank/DDBJ databases">
        <title>Complete and circular genome sequences of six lactobacillus isolates from horses.</title>
        <authorList>
            <person name="Hassan H.M."/>
        </authorList>
    </citation>
    <scope>NUCLEOTIDE SEQUENCE [LARGE SCALE GENOMIC DNA]</scope>
    <source>
        <strain evidence="1 2">1A</strain>
    </source>
</reference>
<sequence>MKRIRLKELRKSKNESQKEMANGYLFLTGLYVVGRKKLNNQVLIL</sequence>
<dbReference type="EMBL" id="CP047418">
    <property type="protein sequence ID" value="QLL77613.1"/>
    <property type="molecule type" value="Genomic_DNA"/>
</dbReference>